<feature type="transmembrane region" description="Helical" evidence="6">
    <location>
        <begin position="6"/>
        <end position="25"/>
    </location>
</feature>
<evidence type="ECO:0000256" key="4">
    <source>
        <dbReference type="ARBA" id="ARBA00022989"/>
    </source>
</evidence>
<dbReference type="InterPro" id="IPR032816">
    <property type="entry name" value="VTT_dom"/>
</dbReference>
<evidence type="ECO:0000256" key="2">
    <source>
        <dbReference type="ARBA" id="ARBA00022475"/>
    </source>
</evidence>
<feature type="transmembrane region" description="Helical" evidence="6">
    <location>
        <begin position="197"/>
        <end position="217"/>
    </location>
</feature>
<evidence type="ECO:0000256" key="6">
    <source>
        <dbReference type="RuleBase" id="RU366058"/>
    </source>
</evidence>
<keyword evidence="4 6" id="KW-1133">Transmembrane helix</keyword>
<dbReference type="InterPro" id="IPR015414">
    <property type="entry name" value="TMEM64"/>
</dbReference>
<dbReference type="EMBL" id="CP046400">
    <property type="protein sequence ID" value="QGY41082.1"/>
    <property type="molecule type" value="Genomic_DNA"/>
</dbReference>
<keyword evidence="5 6" id="KW-0472">Membrane</keyword>
<evidence type="ECO:0000256" key="5">
    <source>
        <dbReference type="ARBA" id="ARBA00023136"/>
    </source>
</evidence>
<dbReference type="Pfam" id="PF09335">
    <property type="entry name" value="VTT_dom"/>
    <property type="match status" value="1"/>
</dbReference>
<gene>
    <name evidence="8" type="ORF">GM415_13410</name>
</gene>
<evidence type="ECO:0000256" key="1">
    <source>
        <dbReference type="ARBA" id="ARBA00004651"/>
    </source>
</evidence>
<organism evidence="8 9">
    <name type="scientific">Pseudodesulfovibrio cashew</name>
    <dbReference type="NCBI Taxonomy" id="2678688"/>
    <lineage>
        <taxon>Bacteria</taxon>
        <taxon>Pseudomonadati</taxon>
        <taxon>Thermodesulfobacteriota</taxon>
        <taxon>Desulfovibrionia</taxon>
        <taxon>Desulfovibrionales</taxon>
        <taxon>Desulfovibrionaceae</taxon>
    </lineage>
</organism>
<proteinExistence type="inferred from homology"/>
<evidence type="ECO:0000256" key="3">
    <source>
        <dbReference type="ARBA" id="ARBA00022692"/>
    </source>
</evidence>
<evidence type="ECO:0000313" key="8">
    <source>
        <dbReference type="EMBL" id="QGY41082.1"/>
    </source>
</evidence>
<accession>A0A6I6JLB4</accession>
<keyword evidence="3 6" id="KW-0812">Transmembrane</keyword>
<feature type="domain" description="VTT" evidence="7">
    <location>
        <begin position="73"/>
        <end position="187"/>
    </location>
</feature>
<name>A0A6I6JLB4_9BACT</name>
<reference evidence="8 9" key="1">
    <citation type="submission" date="2019-11" db="EMBL/GenBank/DDBJ databases">
        <authorList>
            <person name="Zheng R.K."/>
            <person name="Sun C.M."/>
        </authorList>
    </citation>
    <scope>NUCLEOTIDE SEQUENCE [LARGE SCALE GENOMIC DNA]</scope>
    <source>
        <strain evidence="8 9">SRB007</strain>
    </source>
</reference>
<dbReference type="AlphaFoldDB" id="A0A6I6JLB4"/>
<comment type="subcellular location">
    <subcellularLocation>
        <location evidence="1 6">Cell membrane</location>
        <topology evidence="1 6">Multi-pass membrane protein</topology>
    </subcellularLocation>
</comment>
<sequence>MQAGTTKRLIVIGVVVTLVLSYFLFDFGRFFSLEYLKASREQFRELYAGHTVLVLTAYFCLYVVSTALALPAATVITLAGGALFGWTTGVIVVSFASSIGAALAFLVSRYLFRDWVQSRFGDKLAQINGGIKREGAFYLFTLRLIPAFPFFVINTVMGLTPMRLSTYYWVSQVGMFPATVVYVNAGKELGQLESLSGLLSPSLIVSFAILGLFPLVVKKGMDWYRGRGGARG</sequence>
<feature type="transmembrane region" description="Helical" evidence="6">
    <location>
        <begin position="136"/>
        <end position="160"/>
    </location>
</feature>
<keyword evidence="2 6" id="KW-1003">Cell membrane</keyword>
<dbReference type="KEGG" id="psel:GM415_13410"/>
<protein>
    <recommendedName>
        <fullName evidence="6">TVP38/TMEM64 family membrane protein</fullName>
    </recommendedName>
</protein>
<dbReference type="PANTHER" id="PTHR12677">
    <property type="entry name" value="GOLGI APPARATUS MEMBRANE PROTEIN TVP38-RELATED"/>
    <property type="match status" value="1"/>
</dbReference>
<evidence type="ECO:0000313" key="9">
    <source>
        <dbReference type="Proteomes" id="UP000428328"/>
    </source>
</evidence>
<feature type="transmembrane region" description="Helical" evidence="6">
    <location>
        <begin position="46"/>
        <end position="70"/>
    </location>
</feature>
<feature type="transmembrane region" description="Helical" evidence="6">
    <location>
        <begin position="90"/>
        <end position="112"/>
    </location>
</feature>
<comment type="similarity">
    <text evidence="6">Belongs to the TVP38/TMEM64 family.</text>
</comment>
<evidence type="ECO:0000259" key="7">
    <source>
        <dbReference type="Pfam" id="PF09335"/>
    </source>
</evidence>
<dbReference type="PANTHER" id="PTHR12677:SF59">
    <property type="entry name" value="GOLGI APPARATUS MEMBRANE PROTEIN TVP38-RELATED"/>
    <property type="match status" value="1"/>
</dbReference>
<dbReference type="GO" id="GO:0005886">
    <property type="term" value="C:plasma membrane"/>
    <property type="evidence" value="ECO:0007669"/>
    <property type="project" value="UniProtKB-SubCell"/>
</dbReference>
<keyword evidence="9" id="KW-1185">Reference proteome</keyword>
<dbReference type="Proteomes" id="UP000428328">
    <property type="component" value="Chromosome"/>
</dbReference>
<dbReference type="RefSeq" id="WP_158949005.1">
    <property type="nucleotide sequence ID" value="NZ_CP046400.1"/>
</dbReference>